<evidence type="ECO:0000313" key="3">
    <source>
        <dbReference type="Proteomes" id="UP000033980"/>
    </source>
</evidence>
<evidence type="ECO:0000313" key="2">
    <source>
        <dbReference type="EMBL" id="KKS94727.1"/>
    </source>
</evidence>
<feature type="transmembrane region" description="Helical" evidence="1">
    <location>
        <begin position="367"/>
        <end position="390"/>
    </location>
</feature>
<feature type="transmembrane region" description="Helical" evidence="1">
    <location>
        <begin position="302"/>
        <end position="322"/>
    </location>
</feature>
<dbReference type="EMBL" id="LCFK01000004">
    <property type="protein sequence ID" value="KKS94727.1"/>
    <property type="molecule type" value="Genomic_DNA"/>
</dbReference>
<gene>
    <name evidence="2" type="ORF">UV68_C0004G0009</name>
</gene>
<name>A0A0G1DAN5_9BACT</name>
<accession>A0A0G1DAN5</accession>
<evidence type="ECO:0000256" key="1">
    <source>
        <dbReference type="SAM" id="Phobius"/>
    </source>
</evidence>
<feature type="transmembrane region" description="Helical" evidence="1">
    <location>
        <begin position="73"/>
        <end position="91"/>
    </location>
</feature>
<protein>
    <submittedName>
        <fullName evidence="2">Permeases of the major facilitator superfamily</fullName>
    </submittedName>
</protein>
<proteinExistence type="predicted"/>
<keyword evidence="1" id="KW-0472">Membrane</keyword>
<dbReference type="AlphaFoldDB" id="A0A0G1DAN5"/>
<keyword evidence="1" id="KW-0812">Transmembrane</keyword>
<feature type="transmembrane region" description="Helical" evidence="1">
    <location>
        <begin position="30"/>
        <end position="52"/>
    </location>
</feature>
<comment type="caution">
    <text evidence="2">The sequence shown here is derived from an EMBL/GenBank/DDBJ whole genome shotgun (WGS) entry which is preliminary data.</text>
</comment>
<feature type="transmembrane region" description="Helical" evidence="1">
    <location>
        <begin position="230"/>
        <end position="257"/>
    </location>
</feature>
<feature type="transmembrane region" description="Helical" evidence="1">
    <location>
        <begin position="331"/>
        <end position="347"/>
    </location>
</feature>
<sequence length="792" mass="90787">MQSSYILIQKMVIDKKLIIGKVVRLLQRHWPIIISIAGIATFLFSIADKNYYIGGDVMYPMYRMNISDKMFMWNSYGESLEYLHVFWYWFYGFLNLIKIPSFLTLKILIVLLFTTGFVFTYLLFREIFPEYHKKWAYLSAMFFILNPIYFLLVTAYLPLYGFPVCLYFLVKFVKSKNLTFAILFAICLNLFFFIDLPQPKILLIFPLSALAVVLISKPKELSYLSLFLRLIALAAISLLINAFTIIPYIYSTLFGVVRNFSSNVSSHGGKADLGSASLLYISRFFNYSIVLIYPHISKYLTSTMFVIWTLLLWLVLCLGVFIDKVKNHKKLILLLFSLLIIFIAKGPNPPFGYLYTQAMVYIPLLRVFRTTSSIASGAVILYSLLLAISIADIVKRYGLKKIFPAIVLIHLVIFYPIIKGDKYFNTTISENDRRGFKIPDEYFTLQVKLDGLKEAAKVLELPFPNGYVTKTWGYMGADPLYWISAKETIFRPDQSGLSLENLGSGVETNQDSSSLFLNNVSHVLIQKDSFFSVICESKLIGKTVHSDEVFDLFEINKNNYYPRIYLPEEIVDASSTSTPYLGGLKFIDPSLASTLCPSLGKVNNPKNLLIVSSSEKEIDYKEWLPGANYSNVKLIFNKNNPTTYTLIIKNAGDKFILVFNENFHPKWKIYAGKREFFNNTTDDEQSHRGTIQEYKNLRNNFWDTWFRTPVIQEDRHFTANGYANGWLMETEKICKTDPSVCSTNADGTVNISLTIDYWPQRLFFMGMIASGITILVCLLGGLPGLIKTIRKK</sequence>
<keyword evidence="1" id="KW-1133">Transmembrane helix</keyword>
<reference evidence="2 3" key="1">
    <citation type="journal article" date="2015" name="Nature">
        <title>rRNA introns, odd ribosomes, and small enigmatic genomes across a large radiation of phyla.</title>
        <authorList>
            <person name="Brown C.T."/>
            <person name="Hug L.A."/>
            <person name="Thomas B.C."/>
            <person name="Sharon I."/>
            <person name="Castelle C.J."/>
            <person name="Singh A."/>
            <person name="Wilkins M.J."/>
            <person name="Williams K.H."/>
            <person name="Banfield J.F."/>
        </authorList>
    </citation>
    <scope>NUCLEOTIDE SEQUENCE [LARGE SCALE GENOMIC DNA]</scope>
</reference>
<feature type="transmembrane region" description="Helical" evidence="1">
    <location>
        <begin position="201"/>
        <end position="218"/>
    </location>
</feature>
<feature type="transmembrane region" description="Helical" evidence="1">
    <location>
        <begin position="103"/>
        <end position="124"/>
    </location>
</feature>
<feature type="transmembrane region" description="Helical" evidence="1">
    <location>
        <begin position="177"/>
        <end position="194"/>
    </location>
</feature>
<organism evidence="2 3">
    <name type="scientific">Candidatus Collierbacteria bacterium GW2011_GWC2_43_12</name>
    <dbReference type="NCBI Taxonomy" id="1618390"/>
    <lineage>
        <taxon>Bacteria</taxon>
        <taxon>Candidatus Collieribacteriota</taxon>
    </lineage>
</organism>
<feature type="transmembrane region" description="Helical" evidence="1">
    <location>
        <begin position="762"/>
        <end position="786"/>
    </location>
</feature>
<feature type="transmembrane region" description="Helical" evidence="1">
    <location>
        <begin position="402"/>
        <end position="418"/>
    </location>
</feature>
<dbReference type="Proteomes" id="UP000033980">
    <property type="component" value="Unassembled WGS sequence"/>
</dbReference>